<accession>A0A9D2B1R8</accession>
<evidence type="ECO:0008006" key="4">
    <source>
        <dbReference type="Google" id="ProtNLM"/>
    </source>
</evidence>
<evidence type="ECO:0000313" key="2">
    <source>
        <dbReference type="EMBL" id="HIX57266.1"/>
    </source>
</evidence>
<keyword evidence="1" id="KW-0732">Signal</keyword>
<sequence length="159" mass="18074">MSFFSTFKAKVRAMCLLLGALLVAFVVSGCGNSSDDYVGTWMGINEIGYGNSKVYEFDIELDRNGIDYIICVTQKDYDVSINHSAAEWRSTMPHYFSASLNNNGDLVSDIGVIRADHQNFRLIYGNIFLVRKAKNTELKFKYVVRRELEERYPGIVMVD</sequence>
<dbReference type="EMBL" id="DXEV01000145">
    <property type="protein sequence ID" value="HIX57266.1"/>
    <property type="molecule type" value="Genomic_DNA"/>
</dbReference>
<evidence type="ECO:0000256" key="1">
    <source>
        <dbReference type="SAM" id="SignalP"/>
    </source>
</evidence>
<gene>
    <name evidence="2" type="ORF">H9850_07330</name>
</gene>
<evidence type="ECO:0000313" key="3">
    <source>
        <dbReference type="Proteomes" id="UP000886829"/>
    </source>
</evidence>
<name>A0A9D2B1R8_9GAMM</name>
<reference evidence="2" key="2">
    <citation type="submission" date="2021-04" db="EMBL/GenBank/DDBJ databases">
        <authorList>
            <person name="Gilroy R."/>
        </authorList>
    </citation>
    <scope>NUCLEOTIDE SEQUENCE</scope>
    <source>
        <strain evidence="2">USASDec5-558</strain>
    </source>
</reference>
<dbReference type="Proteomes" id="UP000886829">
    <property type="component" value="Unassembled WGS sequence"/>
</dbReference>
<organism evidence="2 3">
    <name type="scientific">Candidatus Anaerobiospirillum pullistercoris</name>
    <dbReference type="NCBI Taxonomy" id="2838452"/>
    <lineage>
        <taxon>Bacteria</taxon>
        <taxon>Pseudomonadati</taxon>
        <taxon>Pseudomonadota</taxon>
        <taxon>Gammaproteobacteria</taxon>
        <taxon>Aeromonadales</taxon>
        <taxon>Succinivibrionaceae</taxon>
        <taxon>Anaerobiospirillum</taxon>
    </lineage>
</organism>
<comment type="caution">
    <text evidence="2">The sequence shown here is derived from an EMBL/GenBank/DDBJ whole genome shotgun (WGS) entry which is preliminary data.</text>
</comment>
<feature type="signal peptide" evidence="1">
    <location>
        <begin position="1"/>
        <end position="29"/>
    </location>
</feature>
<dbReference type="AlphaFoldDB" id="A0A9D2B1R8"/>
<proteinExistence type="predicted"/>
<protein>
    <recommendedName>
        <fullName evidence="4">Lipocalin-like domain-containing protein</fullName>
    </recommendedName>
</protein>
<feature type="chain" id="PRO_5038514657" description="Lipocalin-like domain-containing protein" evidence="1">
    <location>
        <begin position="30"/>
        <end position="159"/>
    </location>
</feature>
<reference evidence="2" key="1">
    <citation type="journal article" date="2021" name="PeerJ">
        <title>Extensive microbial diversity within the chicken gut microbiome revealed by metagenomics and culture.</title>
        <authorList>
            <person name="Gilroy R."/>
            <person name="Ravi A."/>
            <person name="Getino M."/>
            <person name="Pursley I."/>
            <person name="Horton D.L."/>
            <person name="Alikhan N.F."/>
            <person name="Baker D."/>
            <person name="Gharbi K."/>
            <person name="Hall N."/>
            <person name="Watson M."/>
            <person name="Adriaenssens E.M."/>
            <person name="Foster-Nyarko E."/>
            <person name="Jarju S."/>
            <person name="Secka A."/>
            <person name="Antonio M."/>
            <person name="Oren A."/>
            <person name="Chaudhuri R.R."/>
            <person name="La Ragione R."/>
            <person name="Hildebrand F."/>
            <person name="Pallen M.J."/>
        </authorList>
    </citation>
    <scope>NUCLEOTIDE SEQUENCE</scope>
    <source>
        <strain evidence="2">USASDec5-558</strain>
    </source>
</reference>